<keyword evidence="13 17" id="KW-0479">Metal-binding</keyword>
<evidence type="ECO:0000256" key="11">
    <source>
        <dbReference type="ARBA" id="ARBA00022679"/>
    </source>
</evidence>
<dbReference type="InterPro" id="IPR006318">
    <property type="entry name" value="PTS_EI-like"/>
</dbReference>
<dbReference type="SUPFAM" id="SSF52009">
    <property type="entry name" value="Phosphohistidine domain"/>
    <property type="match status" value="1"/>
</dbReference>
<feature type="binding site" evidence="19">
    <location>
        <position position="334"/>
    </location>
    <ligand>
        <name>phosphoenolpyruvate</name>
        <dbReference type="ChEBI" id="CHEBI:58702"/>
    </ligand>
</feature>
<dbReference type="SUPFAM" id="SSF51621">
    <property type="entry name" value="Phosphoenolpyruvate/pyruvate domain"/>
    <property type="match status" value="1"/>
</dbReference>
<feature type="binding site" evidence="20">
    <location>
        <position position="433"/>
    </location>
    <ligand>
        <name>Mg(2+)</name>
        <dbReference type="ChEBI" id="CHEBI:18420"/>
    </ligand>
</feature>
<dbReference type="Gene3D" id="1.10.274.10">
    <property type="entry name" value="PtsI, HPr-binding domain"/>
    <property type="match status" value="1"/>
</dbReference>
<keyword evidence="14 17" id="KW-0418">Kinase</keyword>
<evidence type="ECO:0000313" key="28">
    <source>
        <dbReference type="Proteomes" id="UP000317180"/>
    </source>
</evidence>
<dbReference type="EC" id="2.7.3.9" evidence="6 17"/>
<organism evidence="26 27">
    <name type="scientific">Brevibacillus agri</name>
    <dbReference type="NCBI Taxonomy" id="51101"/>
    <lineage>
        <taxon>Bacteria</taxon>
        <taxon>Bacillati</taxon>
        <taxon>Bacillota</taxon>
        <taxon>Bacilli</taxon>
        <taxon>Bacillales</taxon>
        <taxon>Paenibacillaceae</taxon>
        <taxon>Brevibacillus</taxon>
    </lineage>
</organism>
<dbReference type="GO" id="GO:0009401">
    <property type="term" value="P:phosphoenolpyruvate-dependent sugar phosphotransferase system"/>
    <property type="evidence" value="ECO:0007669"/>
    <property type="project" value="UniProtKB-KW"/>
</dbReference>
<dbReference type="EMBL" id="RHHN01000030">
    <property type="protein sequence ID" value="RNB56054.1"/>
    <property type="molecule type" value="Genomic_DNA"/>
</dbReference>
<keyword evidence="8 17" id="KW-0813">Transport</keyword>
<keyword evidence="12 17" id="KW-0598">Phosphotransferase system</keyword>
<dbReference type="EMBL" id="BJOD01000015">
    <property type="protein sequence ID" value="GED25746.1"/>
    <property type="molecule type" value="Genomic_DNA"/>
</dbReference>
<dbReference type="Gene3D" id="3.50.30.10">
    <property type="entry name" value="Phosphohistidine domain"/>
    <property type="match status" value="1"/>
</dbReference>
<dbReference type="Pfam" id="PF02896">
    <property type="entry name" value="PEP-utilizers_C"/>
    <property type="match status" value="1"/>
</dbReference>
<comment type="caution">
    <text evidence="26">The sequence shown here is derived from an EMBL/GenBank/DDBJ whole genome shotgun (WGS) entry which is preliminary data.</text>
</comment>
<dbReference type="InterPro" id="IPR024692">
    <property type="entry name" value="PTS_EI"/>
</dbReference>
<dbReference type="Pfam" id="PF00391">
    <property type="entry name" value="PEP-utilizers"/>
    <property type="match status" value="1"/>
</dbReference>
<dbReference type="PANTHER" id="PTHR46244:SF3">
    <property type="entry name" value="PHOSPHOENOLPYRUVATE-PROTEIN PHOSPHOTRANSFERASE"/>
    <property type="match status" value="1"/>
</dbReference>
<evidence type="ECO:0000259" key="23">
    <source>
        <dbReference type="Pfam" id="PF02896"/>
    </source>
</evidence>
<dbReference type="AlphaFoldDB" id="A0A3M8AXW2"/>
<evidence type="ECO:0000256" key="12">
    <source>
        <dbReference type="ARBA" id="ARBA00022683"/>
    </source>
</evidence>
<feature type="domain" description="PEP-utilising enzyme C-terminal" evidence="23">
    <location>
        <begin position="255"/>
        <end position="542"/>
    </location>
</feature>
<evidence type="ECO:0000256" key="17">
    <source>
        <dbReference type="PIRNR" id="PIRNR000732"/>
    </source>
</evidence>
<comment type="subcellular location">
    <subcellularLocation>
        <location evidence="4 17">Cytoplasm</location>
    </subcellularLocation>
</comment>
<comment type="similarity">
    <text evidence="5 17">Belongs to the PEP-utilizing enzyme family.</text>
</comment>
<protein>
    <recommendedName>
        <fullName evidence="7 17">Phosphoenolpyruvate-protein phosphotransferase</fullName>
        <ecNumber evidence="6 17">2.7.3.9</ecNumber>
    </recommendedName>
    <alternativeName>
        <fullName evidence="16 17">Phosphotransferase system, enzyme I</fullName>
    </alternativeName>
</protein>
<dbReference type="InterPro" id="IPR040442">
    <property type="entry name" value="Pyrv_kinase-like_dom_sf"/>
</dbReference>
<dbReference type="GO" id="GO:0005737">
    <property type="term" value="C:cytoplasm"/>
    <property type="evidence" value="ECO:0007669"/>
    <property type="project" value="UniProtKB-SubCell"/>
</dbReference>
<dbReference type="Proteomes" id="UP000276178">
    <property type="component" value="Unassembled WGS sequence"/>
</dbReference>
<dbReference type="PROSITE" id="PS00370">
    <property type="entry name" value="PEP_ENZYMES_PHOS_SITE"/>
    <property type="match status" value="1"/>
</dbReference>
<feature type="binding site" evidence="19">
    <location>
        <begin position="456"/>
        <end position="457"/>
    </location>
    <ligand>
        <name>phosphoenolpyruvate</name>
        <dbReference type="ChEBI" id="CHEBI:58702"/>
    </ligand>
</feature>
<evidence type="ECO:0000256" key="8">
    <source>
        <dbReference type="ARBA" id="ARBA00022448"/>
    </source>
</evidence>
<keyword evidence="28" id="KW-1185">Reference proteome</keyword>
<comment type="catalytic activity">
    <reaction evidence="1 17">
        <text>L-histidyl-[protein] + phosphoenolpyruvate = N(pros)-phospho-L-histidyl-[protein] + pyruvate</text>
        <dbReference type="Rhea" id="RHEA:23880"/>
        <dbReference type="Rhea" id="RHEA-COMP:9745"/>
        <dbReference type="Rhea" id="RHEA-COMP:9746"/>
        <dbReference type="ChEBI" id="CHEBI:15361"/>
        <dbReference type="ChEBI" id="CHEBI:29979"/>
        <dbReference type="ChEBI" id="CHEBI:58702"/>
        <dbReference type="ChEBI" id="CHEBI:64837"/>
        <dbReference type="EC" id="2.7.3.9"/>
    </reaction>
</comment>
<feature type="binding site" evidence="20">
    <location>
        <position position="457"/>
    </location>
    <ligand>
        <name>Mg(2+)</name>
        <dbReference type="ChEBI" id="CHEBI:18420"/>
    </ligand>
</feature>
<dbReference type="Pfam" id="PF05524">
    <property type="entry name" value="PEP-utilisers_N"/>
    <property type="match status" value="1"/>
</dbReference>
<dbReference type="RefSeq" id="WP_122952833.1">
    <property type="nucleotide sequence ID" value="NZ_BJOD01000015.1"/>
</dbReference>
<feature type="active site" description="Proton donor" evidence="18">
    <location>
        <position position="504"/>
    </location>
</feature>
<dbReference type="GO" id="GO:0046872">
    <property type="term" value="F:metal ion binding"/>
    <property type="evidence" value="ECO:0007669"/>
    <property type="project" value="UniProtKB-KW"/>
</dbReference>
<evidence type="ECO:0000256" key="13">
    <source>
        <dbReference type="ARBA" id="ARBA00022723"/>
    </source>
</evidence>
<evidence type="ECO:0000259" key="24">
    <source>
        <dbReference type="Pfam" id="PF05524"/>
    </source>
</evidence>
<evidence type="ECO:0000256" key="7">
    <source>
        <dbReference type="ARBA" id="ARBA00016544"/>
    </source>
</evidence>
<evidence type="ECO:0000313" key="25">
    <source>
        <dbReference type="EMBL" id="GED25746.1"/>
    </source>
</evidence>
<dbReference type="InterPro" id="IPR018274">
    <property type="entry name" value="PEP_util_AS"/>
</dbReference>
<feature type="active site" description="Tele-phosphohistidine intermediate" evidence="18">
    <location>
        <position position="190"/>
    </location>
</feature>
<dbReference type="PROSITE" id="PS00742">
    <property type="entry name" value="PEP_ENZYMES_2"/>
    <property type="match status" value="1"/>
</dbReference>
<evidence type="ECO:0000256" key="3">
    <source>
        <dbReference type="ARBA" id="ARBA00002728"/>
    </source>
</evidence>
<dbReference type="InterPro" id="IPR015813">
    <property type="entry name" value="Pyrv/PenolPyrv_kinase-like_dom"/>
</dbReference>
<evidence type="ECO:0000256" key="1">
    <source>
        <dbReference type="ARBA" id="ARBA00000683"/>
    </source>
</evidence>
<evidence type="ECO:0000256" key="6">
    <source>
        <dbReference type="ARBA" id="ARBA00012232"/>
    </source>
</evidence>
<dbReference type="Proteomes" id="UP000317180">
    <property type="component" value="Unassembled WGS sequence"/>
</dbReference>
<evidence type="ECO:0000256" key="20">
    <source>
        <dbReference type="PIRSR" id="PIRSR000732-3"/>
    </source>
</evidence>
<evidence type="ECO:0000256" key="2">
    <source>
        <dbReference type="ARBA" id="ARBA00001946"/>
    </source>
</evidence>
<dbReference type="InterPro" id="IPR000121">
    <property type="entry name" value="PEP_util_C"/>
</dbReference>
<keyword evidence="11 17" id="KW-0808">Transferase</keyword>
<feature type="binding site" evidence="19">
    <location>
        <position position="298"/>
    </location>
    <ligand>
        <name>phosphoenolpyruvate</name>
        <dbReference type="ChEBI" id="CHEBI:58702"/>
    </ligand>
</feature>
<gene>
    <name evidence="26" type="primary">ptsP</name>
    <name evidence="25" type="synonym">ptsI_2</name>
    <name evidence="25" type="ORF">BAG01nite_18480</name>
    <name evidence="26" type="ORF">EB820_10500</name>
</gene>
<evidence type="ECO:0000256" key="5">
    <source>
        <dbReference type="ARBA" id="ARBA00007837"/>
    </source>
</evidence>
<keyword evidence="15 17" id="KW-0460">Magnesium</keyword>
<dbReference type="InterPro" id="IPR008279">
    <property type="entry name" value="PEP-util_enz_mobile_dom"/>
</dbReference>
<dbReference type="SUPFAM" id="SSF47831">
    <property type="entry name" value="Enzyme I of the PEP:sugar phosphotransferase system HPr-binding (sub)domain"/>
    <property type="match status" value="1"/>
</dbReference>
<accession>A0A3M8AXW2</accession>
<comment type="function">
    <text evidence="3 17">General (non sugar-specific) component of the phosphoenolpyruvate-dependent sugar phosphotransferase system (sugar PTS). This major carbohydrate active-transport system catalyzes the phosphorylation of incoming sugar substrates concomitantly with their translocation across the cell membrane. Enzyme I transfers the phosphoryl group from phosphoenolpyruvate (PEP) to the phosphoryl carrier protein (HPr).</text>
</comment>
<keyword evidence="10 17" id="KW-0762">Sugar transport</keyword>
<dbReference type="OrthoDB" id="9765468at2"/>
<keyword evidence="21" id="KW-0175">Coiled coil</keyword>
<reference evidence="25 28" key="2">
    <citation type="submission" date="2019-06" db="EMBL/GenBank/DDBJ databases">
        <title>Whole genome shotgun sequence of Brevibacillus agri NBRC 15538.</title>
        <authorList>
            <person name="Hosoyama A."/>
            <person name="Uohara A."/>
            <person name="Ohji S."/>
            <person name="Ichikawa N."/>
        </authorList>
    </citation>
    <scope>NUCLEOTIDE SEQUENCE [LARGE SCALE GENOMIC DNA]</scope>
    <source>
        <strain evidence="25 28">NBRC 15538</strain>
    </source>
</reference>
<evidence type="ECO:0000256" key="21">
    <source>
        <dbReference type="SAM" id="Coils"/>
    </source>
</evidence>
<dbReference type="GO" id="GO:0016301">
    <property type="term" value="F:kinase activity"/>
    <property type="evidence" value="ECO:0007669"/>
    <property type="project" value="UniProtKB-KW"/>
</dbReference>
<dbReference type="NCBIfam" id="TIGR01417">
    <property type="entry name" value="PTS_I_fam"/>
    <property type="match status" value="1"/>
</dbReference>
<evidence type="ECO:0000256" key="9">
    <source>
        <dbReference type="ARBA" id="ARBA00022490"/>
    </source>
</evidence>
<feature type="domain" description="Phosphotransferase system enzyme I N-terminal" evidence="24">
    <location>
        <begin position="3"/>
        <end position="128"/>
    </location>
</feature>
<name>A0A3M8AXW2_9BACL</name>
<evidence type="ECO:0000256" key="14">
    <source>
        <dbReference type="ARBA" id="ARBA00022777"/>
    </source>
</evidence>
<evidence type="ECO:0000313" key="26">
    <source>
        <dbReference type="EMBL" id="RNB56054.1"/>
    </source>
</evidence>
<dbReference type="GO" id="GO:0008965">
    <property type="term" value="F:phosphoenolpyruvate-protein phosphotransferase activity"/>
    <property type="evidence" value="ECO:0007669"/>
    <property type="project" value="UniProtKB-EC"/>
</dbReference>
<evidence type="ECO:0000256" key="10">
    <source>
        <dbReference type="ARBA" id="ARBA00022597"/>
    </source>
</evidence>
<proteinExistence type="inferred from homology"/>
<dbReference type="PRINTS" id="PR01736">
    <property type="entry name" value="PHPHTRNFRASE"/>
</dbReference>
<feature type="binding site" evidence="19">
    <location>
        <position position="467"/>
    </location>
    <ligand>
        <name>phosphoenolpyruvate</name>
        <dbReference type="ChEBI" id="CHEBI:58702"/>
    </ligand>
</feature>
<reference evidence="26 27" key="1">
    <citation type="submission" date="2018-10" db="EMBL/GenBank/DDBJ databases">
        <title>Phylogenomics of Brevibacillus.</title>
        <authorList>
            <person name="Dunlap C."/>
        </authorList>
    </citation>
    <scope>NUCLEOTIDE SEQUENCE [LARGE SCALE GENOMIC DNA]</scope>
    <source>
        <strain evidence="26 27">NRRL NRS 1219</strain>
    </source>
</reference>
<dbReference type="InterPro" id="IPR008731">
    <property type="entry name" value="PTS_EIN"/>
</dbReference>
<dbReference type="Gene3D" id="3.20.20.60">
    <property type="entry name" value="Phosphoenolpyruvate-binding domains"/>
    <property type="match status" value="1"/>
</dbReference>
<keyword evidence="26" id="KW-0670">Pyruvate</keyword>
<evidence type="ECO:0000259" key="22">
    <source>
        <dbReference type="Pfam" id="PF00391"/>
    </source>
</evidence>
<dbReference type="InterPro" id="IPR036618">
    <property type="entry name" value="PtsI_HPr-bd_sf"/>
</dbReference>
<evidence type="ECO:0000256" key="4">
    <source>
        <dbReference type="ARBA" id="ARBA00004496"/>
    </source>
</evidence>
<evidence type="ECO:0000313" key="27">
    <source>
        <dbReference type="Proteomes" id="UP000276178"/>
    </source>
</evidence>
<dbReference type="PANTHER" id="PTHR46244">
    <property type="entry name" value="PHOSPHOENOLPYRUVATE-PROTEIN PHOSPHOTRANSFERASE"/>
    <property type="match status" value="1"/>
</dbReference>
<dbReference type="InterPro" id="IPR023151">
    <property type="entry name" value="PEP_util_CS"/>
</dbReference>
<feature type="domain" description="PEP-utilising enzyme mobile" evidence="22">
    <location>
        <begin position="154"/>
        <end position="227"/>
    </location>
</feature>
<dbReference type="GeneID" id="82809205"/>
<evidence type="ECO:0000256" key="16">
    <source>
        <dbReference type="ARBA" id="ARBA00033235"/>
    </source>
</evidence>
<evidence type="ECO:0000256" key="18">
    <source>
        <dbReference type="PIRSR" id="PIRSR000732-1"/>
    </source>
</evidence>
<sequence length="572" mass="61907">MLKGIPVSSGIAIAPVVILAHDAPAAPAVTAQGAPADTSKELELLARSVEQSREQLEKLREQTEEQLGAEKAAILSAHIAFLEDPAFVGEMTSLIENRQVAAAAAVQQVSDQFVALFESMDDAYMKERADDIRDVSRRLIRNLSGTGQEAVFPEEPFILAAWDVTPSETLQLPLAFVRGIVTVKGGATSHAAILARSLGIPAVMGAGEQLLEKVAAGSLLILDGATGELIAAPDAKTLARYEEKAAKEAAERAAYAVLKELPAETIDGHRVHLMANMAVPEEAAALAASGVEGIGLFRSEFLFMDRSTLPDEEEQFAAYKQVATAFGEKPVIIRTLDVGGDKHLPALELPQEDNPFLGFRAMRISLARPELFLVQLRALLRASAFGRLLIMFPMISHLEQLRQAKQLFEQAKAELREKGIAFDEQIAVGMMMEIPGACLQADAFAKEVDFFSIGTNDLVQYTLAVDRMNANVASLYSYYHPAVLRLISHVIEASHRAGIWTGLCGEMAGDSLATELLLGLGLDEFSGAASVMPKVKERIRATSMEKAKRLAEYALTLSTVEEVVQFLRDKTE</sequence>
<dbReference type="InterPro" id="IPR036637">
    <property type="entry name" value="Phosphohistidine_dom_sf"/>
</dbReference>
<evidence type="ECO:0000256" key="19">
    <source>
        <dbReference type="PIRSR" id="PIRSR000732-2"/>
    </source>
</evidence>
<keyword evidence="9 17" id="KW-0963">Cytoplasm</keyword>
<feature type="coiled-coil region" evidence="21">
    <location>
        <begin position="39"/>
        <end position="73"/>
    </location>
</feature>
<dbReference type="PIRSF" id="PIRSF000732">
    <property type="entry name" value="PTS_enzyme_I"/>
    <property type="match status" value="1"/>
</dbReference>
<evidence type="ECO:0000256" key="15">
    <source>
        <dbReference type="ARBA" id="ARBA00022842"/>
    </source>
</evidence>
<dbReference type="InterPro" id="IPR050499">
    <property type="entry name" value="PEP-utilizing_PTS_enzyme"/>
</dbReference>
<comment type="cofactor">
    <cofactor evidence="2 17 20">
        <name>Mg(2+)</name>
        <dbReference type="ChEBI" id="CHEBI:18420"/>
    </cofactor>
</comment>